<dbReference type="GO" id="GO:0016746">
    <property type="term" value="F:acyltransferase activity"/>
    <property type="evidence" value="ECO:0007669"/>
    <property type="project" value="UniProtKB-KW"/>
</dbReference>
<dbReference type="SMART" id="SM00563">
    <property type="entry name" value="PlsC"/>
    <property type="match status" value="1"/>
</dbReference>
<evidence type="ECO:0000259" key="6">
    <source>
        <dbReference type="SMART" id="SM00563"/>
    </source>
</evidence>
<accession>A0ABT7IBU1</accession>
<reference evidence="7 8" key="1">
    <citation type="submission" date="2023-06" db="EMBL/GenBank/DDBJ databases">
        <title>Marinobacter azerbaijanicus a moderately halophilic, isolated from Urmia Lake in Azerbaijan region of Iran.</title>
        <authorList>
            <person name="Sanchez-Porro C."/>
            <person name="Aghdam E.M."/>
            <person name="Saheb S.M."/>
            <person name="Tarhriz V."/>
            <person name="Kazemi E."/>
            <person name="Ammozegar M.A."/>
            <person name="Ventosa A."/>
            <person name="Hejazi M.S."/>
        </authorList>
    </citation>
    <scope>NUCLEOTIDE SEQUENCE [LARGE SCALE GENOMIC DNA]</scope>
    <source>
        <strain evidence="7 8">TBZ242</strain>
    </source>
</reference>
<proteinExistence type="predicted"/>
<dbReference type="SUPFAM" id="SSF69593">
    <property type="entry name" value="Glycerol-3-phosphate (1)-acyltransferase"/>
    <property type="match status" value="1"/>
</dbReference>
<dbReference type="Proteomes" id="UP001227964">
    <property type="component" value="Unassembled WGS sequence"/>
</dbReference>
<dbReference type="InterPro" id="IPR002123">
    <property type="entry name" value="Plipid/glycerol_acylTrfase"/>
</dbReference>
<dbReference type="PANTHER" id="PTHR10434">
    <property type="entry name" value="1-ACYL-SN-GLYCEROL-3-PHOSPHATE ACYLTRANSFERASE"/>
    <property type="match status" value="1"/>
</dbReference>
<dbReference type="RefSeq" id="WP_285389493.1">
    <property type="nucleotide sequence ID" value="NZ_JASSVS010000002.1"/>
</dbReference>
<evidence type="ECO:0000256" key="3">
    <source>
        <dbReference type="ARBA" id="ARBA00022679"/>
    </source>
</evidence>
<keyword evidence="4" id="KW-0443">Lipid metabolism</keyword>
<keyword evidence="3" id="KW-0808">Transferase</keyword>
<organism evidence="7 8">
    <name type="scientific">Marinobacter azerbaijanicus</name>
    <dbReference type="NCBI Taxonomy" id="3050455"/>
    <lineage>
        <taxon>Bacteria</taxon>
        <taxon>Pseudomonadati</taxon>
        <taxon>Pseudomonadota</taxon>
        <taxon>Gammaproteobacteria</taxon>
        <taxon>Pseudomonadales</taxon>
        <taxon>Marinobacteraceae</taxon>
        <taxon>Marinobacter</taxon>
    </lineage>
</organism>
<keyword evidence="2" id="KW-0444">Lipid biosynthesis</keyword>
<name>A0ABT7IBU1_9GAMM</name>
<protein>
    <submittedName>
        <fullName evidence="7">Lysophospholipid acyltransferase family protein</fullName>
    </submittedName>
</protein>
<keyword evidence="5 7" id="KW-0012">Acyltransferase</keyword>
<feature type="domain" description="Phospholipid/glycerol acyltransferase" evidence="6">
    <location>
        <begin position="70"/>
        <end position="181"/>
    </location>
</feature>
<evidence type="ECO:0000313" key="7">
    <source>
        <dbReference type="EMBL" id="MDL0430589.1"/>
    </source>
</evidence>
<sequence length="277" mass="30173">MELIRLTTRFTLFTGLLALAASLAGTLLLVDALFRSRIDRAPFARFCFSGACRCLGFRVSTRGHFSERPVLYVSNHISWSDIPVLGGMVPLRFLSKAEVGRWPVIGWLALQAGTLFIQRGSGKAGQARDEIANTLLRGQSVLVFPEGTTTAGVTVLPFHSRLLHAALDAGVDIQPISIGYLRNGRPDHLAPFIGDDEFHHHLIRMLRQPAAEVGVIAHPTVSLREGCNMSEICGELQQRVQEGLGQIQTGRLSDQETTGPASIACPEIQVSSVDARR</sequence>
<comment type="pathway">
    <text evidence="1">Lipid metabolism.</text>
</comment>
<keyword evidence="8" id="KW-1185">Reference proteome</keyword>
<dbReference type="Pfam" id="PF01553">
    <property type="entry name" value="Acyltransferase"/>
    <property type="match status" value="1"/>
</dbReference>
<gene>
    <name evidence="7" type="ORF">QPM17_05595</name>
</gene>
<dbReference type="PANTHER" id="PTHR10434:SF64">
    <property type="entry name" value="1-ACYL-SN-GLYCEROL-3-PHOSPHATE ACYLTRANSFERASE-RELATED"/>
    <property type="match status" value="1"/>
</dbReference>
<evidence type="ECO:0000256" key="1">
    <source>
        <dbReference type="ARBA" id="ARBA00005189"/>
    </source>
</evidence>
<dbReference type="CDD" id="cd07989">
    <property type="entry name" value="LPLAT_AGPAT-like"/>
    <property type="match status" value="1"/>
</dbReference>
<comment type="caution">
    <text evidence="7">The sequence shown here is derived from an EMBL/GenBank/DDBJ whole genome shotgun (WGS) entry which is preliminary data.</text>
</comment>
<evidence type="ECO:0000313" key="8">
    <source>
        <dbReference type="Proteomes" id="UP001227964"/>
    </source>
</evidence>
<evidence type="ECO:0000256" key="4">
    <source>
        <dbReference type="ARBA" id="ARBA00023098"/>
    </source>
</evidence>
<evidence type="ECO:0000256" key="2">
    <source>
        <dbReference type="ARBA" id="ARBA00022516"/>
    </source>
</evidence>
<dbReference type="EMBL" id="JASSVS010000002">
    <property type="protein sequence ID" value="MDL0430589.1"/>
    <property type="molecule type" value="Genomic_DNA"/>
</dbReference>
<evidence type="ECO:0000256" key="5">
    <source>
        <dbReference type="ARBA" id="ARBA00023315"/>
    </source>
</evidence>